<protein>
    <recommendedName>
        <fullName evidence="1">Integrase catalytic domain-containing protein</fullName>
    </recommendedName>
</protein>
<evidence type="ECO:0000259" key="1">
    <source>
        <dbReference type="Pfam" id="PF13333"/>
    </source>
</evidence>
<gene>
    <name evidence="2" type="ORF">HNO88_004503</name>
</gene>
<dbReference type="InterPro" id="IPR001584">
    <property type="entry name" value="Integrase_cat-core"/>
</dbReference>
<feature type="non-terminal residue" evidence="2">
    <location>
        <position position="1"/>
    </location>
</feature>
<feature type="domain" description="Integrase catalytic" evidence="1">
    <location>
        <begin position="145"/>
        <end position="181"/>
    </location>
</feature>
<keyword evidence="3" id="KW-1185">Reference proteome</keyword>
<reference evidence="2 3" key="1">
    <citation type="submission" date="2020-08" db="EMBL/GenBank/DDBJ databases">
        <title>Functional genomics of gut bacteria from endangered species of beetles.</title>
        <authorList>
            <person name="Carlos-Shanley C."/>
        </authorList>
    </citation>
    <scope>NUCLEOTIDE SEQUENCE [LARGE SCALE GENOMIC DNA]</scope>
    <source>
        <strain evidence="2 3">S00245</strain>
    </source>
</reference>
<dbReference type="Proteomes" id="UP000555448">
    <property type="component" value="Unassembled WGS sequence"/>
</dbReference>
<comment type="caution">
    <text evidence="2">The sequence shown here is derived from an EMBL/GenBank/DDBJ whole genome shotgun (WGS) entry which is preliminary data.</text>
</comment>
<dbReference type="EMBL" id="JACHLR010000070">
    <property type="protein sequence ID" value="MBB4861149.1"/>
    <property type="molecule type" value="Genomic_DNA"/>
</dbReference>
<evidence type="ECO:0000313" key="3">
    <source>
        <dbReference type="Proteomes" id="UP000555448"/>
    </source>
</evidence>
<dbReference type="RefSeq" id="WP_376768809.1">
    <property type="nucleotide sequence ID" value="NZ_JACHLR010000070.1"/>
</dbReference>
<organism evidence="2 3">
    <name type="scientific">Novosphingobium chloroacetimidivorans</name>
    <dbReference type="NCBI Taxonomy" id="1428314"/>
    <lineage>
        <taxon>Bacteria</taxon>
        <taxon>Pseudomonadati</taxon>
        <taxon>Pseudomonadota</taxon>
        <taxon>Alphaproteobacteria</taxon>
        <taxon>Sphingomonadales</taxon>
        <taxon>Sphingomonadaceae</taxon>
        <taxon>Novosphingobium</taxon>
    </lineage>
</organism>
<dbReference type="GO" id="GO:0015074">
    <property type="term" value="P:DNA integration"/>
    <property type="evidence" value="ECO:0007669"/>
    <property type="project" value="InterPro"/>
</dbReference>
<proteinExistence type="predicted"/>
<name>A0A7W7KE37_9SPHN</name>
<dbReference type="Pfam" id="PF13333">
    <property type="entry name" value="rve_2"/>
    <property type="match status" value="1"/>
</dbReference>
<dbReference type="AlphaFoldDB" id="A0A7W7KE37"/>
<sequence>VAISAAPVLSTVPHLWLADYPSRKAPQTGRLLSIYESADCTGYESPESWSTLGMGEPDVSTQTEDAAKAWFVMFRDTVLGLAEALGIELERTELPLEFAKATERVDLGWFLIKEGSTGAVRARWSGHDGERERVRSQGTWYLASKLKEARQDVFDYIEMFYNPLRKHVRNGLLSPAAFERQQTSKAEGV</sequence>
<evidence type="ECO:0000313" key="2">
    <source>
        <dbReference type="EMBL" id="MBB4861149.1"/>
    </source>
</evidence>
<accession>A0A7W7KE37</accession>